<sequence length="67" mass="7407">MAVGDIQVGRTLFLPLIKDPWEQRENALRRRRASQRLRPSIGDVKRGSNGAGRLAAKPRPGTTPGCR</sequence>
<dbReference type="EMBL" id="UXAT02000010">
    <property type="protein sequence ID" value="VUX45971.1"/>
    <property type="molecule type" value="Genomic_DNA"/>
</dbReference>
<dbReference type="Proteomes" id="UP000326641">
    <property type="component" value="Unassembled WGS sequence"/>
</dbReference>
<organism evidence="2 3">
    <name type="scientific">Candidatus Defluviicoccus seviourii</name>
    <dbReference type="NCBI Taxonomy" id="2565273"/>
    <lineage>
        <taxon>Bacteria</taxon>
        <taxon>Pseudomonadati</taxon>
        <taxon>Pseudomonadota</taxon>
        <taxon>Alphaproteobacteria</taxon>
        <taxon>Rhodospirillales</taxon>
        <taxon>Rhodospirillaceae</taxon>
        <taxon>Defluviicoccus</taxon>
    </lineage>
</organism>
<accession>A0A564WCF4</accession>
<evidence type="ECO:0000256" key="1">
    <source>
        <dbReference type="SAM" id="MobiDB-lite"/>
    </source>
</evidence>
<evidence type="ECO:0000313" key="3">
    <source>
        <dbReference type="Proteomes" id="UP000326641"/>
    </source>
</evidence>
<feature type="region of interest" description="Disordered" evidence="1">
    <location>
        <begin position="29"/>
        <end position="67"/>
    </location>
</feature>
<name>A0A564WCF4_9PROT</name>
<protein>
    <submittedName>
        <fullName evidence="2">Uncharacterized protein</fullName>
    </submittedName>
</protein>
<keyword evidence="3" id="KW-1185">Reference proteome</keyword>
<evidence type="ECO:0000313" key="2">
    <source>
        <dbReference type="EMBL" id="VUX45971.1"/>
    </source>
</evidence>
<gene>
    <name evidence="2" type="ORF">DF3PA_180001</name>
</gene>
<proteinExistence type="predicted"/>
<comment type="caution">
    <text evidence="2">The sequence shown here is derived from an EMBL/GenBank/DDBJ whole genome shotgun (WGS) entry which is preliminary data.</text>
</comment>
<reference evidence="2" key="1">
    <citation type="submission" date="2018-11" db="EMBL/GenBank/DDBJ databases">
        <authorList>
            <person name="Onetto C."/>
        </authorList>
    </citation>
    <scope>NUCLEOTIDE SEQUENCE [LARGE SCALE GENOMIC DNA]</scope>
</reference>
<dbReference type="AlphaFoldDB" id="A0A564WCF4"/>